<dbReference type="Proteomes" id="UP000188181">
    <property type="component" value="Chromosome"/>
</dbReference>
<dbReference type="InterPro" id="IPR010359">
    <property type="entry name" value="IrrE_HExxH"/>
</dbReference>
<reference evidence="4" key="1">
    <citation type="submission" date="2017-02" db="EMBL/GenBank/DDBJ databases">
        <title>Comparative genomics and description of representatives of a novel lineage of planctomycetes thriving in anoxic sediments.</title>
        <authorList>
            <person name="Spring S."/>
            <person name="Bunk B."/>
            <person name="Sproer C."/>
        </authorList>
    </citation>
    <scope>NUCLEOTIDE SEQUENCE [LARGE SCALE GENOMIC DNA]</scope>
    <source>
        <strain evidence="4">SM-Chi-D1</strain>
    </source>
</reference>
<name>A0A1Q2MEN4_9BACT</name>
<proteinExistence type="inferred from homology"/>
<dbReference type="Pfam" id="PF06114">
    <property type="entry name" value="Peptidase_M78"/>
    <property type="match status" value="1"/>
</dbReference>
<gene>
    <name evidence="3" type="ORF">SMSP2_01532</name>
</gene>
<dbReference type="EMBL" id="CP019646">
    <property type="protein sequence ID" value="AQQ71166.1"/>
    <property type="molecule type" value="Genomic_DNA"/>
</dbReference>
<dbReference type="AlphaFoldDB" id="A0A1Q2MEN4"/>
<dbReference type="SUPFAM" id="SSF47413">
    <property type="entry name" value="lambda repressor-like DNA-binding domains"/>
    <property type="match status" value="1"/>
</dbReference>
<keyword evidence="4" id="KW-1185">Reference proteome</keyword>
<accession>A0A1Q2MEN4</accession>
<dbReference type="STRING" id="1851148.SMSP2_01532"/>
<protein>
    <recommendedName>
        <fullName evidence="2">HTH cro/C1-type domain-containing protein</fullName>
    </recommendedName>
</protein>
<evidence type="ECO:0000313" key="3">
    <source>
        <dbReference type="EMBL" id="AQQ71166.1"/>
    </source>
</evidence>
<dbReference type="RefSeq" id="WP_146683372.1">
    <property type="nucleotide sequence ID" value="NZ_CP019646.1"/>
</dbReference>
<dbReference type="Gene3D" id="1.10.260.40">
    <property type="entry name" value="lambda repressor-like DNA-binding domains"/>
    <property type="match status" value="1"/>
</dbReference>
<dbReference type="GO" id="GO:0003677">
    <property type="term" value="F:DNA binding"/>
    <property type="evidence" value="ECO:0007669"/>
    <property type="project" value="InterPro"/>
</dbReference>
<dbReference type="PANTHER" id="PTHR43236">
    <property type="entry name" value="ANTITOXIN HIGA1"/>
    <property type="match status" value="1"/>
</dbReference>
<dbReference type="Gene3D" id="1.10.10.2910">
    <property type="match status" value="1"/>
</dbReference>
<evidence type="ECO:0000259" key="2">
    <source>
        <dbReference type="PROSITE" id="PS50943"/>
    </source>
</evidence>
<sequence>MATALINEKILTWARVRAGFSISELVEKINKKYELWEKGEAKPTFNQAQEVAKKLHIPFGYLYLNQPPYIQKMTADLRTFKDHEKHEYSLELQDVMSDAIRKQDWYKEFLVQRGAEHLEFVGKFSIKSPIQDVADDIIRTLNLDVESRKTINKDYFLSRMTERAEDAGIIVIRNSKVGLNTHRPLDVEEFRGFVLTDPIVPLVFVNANDFVAGQIFTLFHELAHIWIGEAGVSNAGMLNKSEYSKTEQFCNSVAAEVLVPHREFAECWRQTDGDFENHVEELTKIFKVSSVVIARRALDYKFVRREEFFNYYRKLQEIWRKTKKKQKEKEGGPSFRNTFPIYNSKTFTDTVCRAVYSGELLMRDGMSLLGVAKSKAIENYATESGLI</sequence>
<dbReference type="PROSITE" id="PS50943">
    <property type="entry name" value="HTH_CROC1"/>
    <property type="match status" value="1"/>
</dbReference>
<dbReference type="InterPro" id="IPR052345">
    <property type="entry name" value="Rad_response_metalloprotease"/>
</dbReference>
<dbReference type="InterPro" id="IPR001387">
    <property type="entry name" value="Cro/C1-type_HTH"/>
</dbReference>
<dbReference type="PANTHER" id="PTHR43236:SF2">
    <property type="entry name" value="BLL0069 PROTEIN"/>
    <property type="match status" value="1"/>
</dbReference>
<evidence type="ECO:0000256" key="1">
    <source>
        <dbReference type="ARBA" id="ARBA00007227"/>
    </source>
</evidence>
<dbReference type="KEGG" id="pbas:SMSP2_01532"/>
<organism evidence="3 4">
    <name type="scientific">Limihaloglobus sulfuriphilus</name>
    <dbReference type="NCBI Taxonomy" id="1851148"/>
    <lineage>
        <taxon>Bacteria</taxon>
        <taxon>Pseudomonadati</taxon>
        <taxon>Planctomycetota</taxon>
        <taxon>Phycisphaerae</taxon>
        <taxon>Sedimentisphaerales</taxon>
        <taxon>Sedimentisphaeraceae</taxon>
        <taxon>Limihaloglobus</taxon>
    </lineage>
</organism>
<comment type="similarity">
    <text evidence="1">Belongs to the short-chain fatty acyl-CoA assimilation regulator (ScfR) family.</text>
</comment>
<feature type="domain" description="HTH cro/C1-type" evidence="2">
    <location>
        <begin position="14"/>
        <end position="62"/>
    </location>
</feature>
<dbReference type="InterPro" id="IPR010982">
    <property type="entry name" value="Lambda_DNA-bd_dom_sf"/>
</dbReference>
<evidence type="ECO:0000313" key="4">
    <source>
        <dbReference type="Proteomes" id="UP000188181"/>
    </source>
</evidence>
<dbReference type="OrthoDB" id="9796786at2"/>